<dbReference type="InterPro" id="IPR032491">
    <property type="entry name" value="DUF5046"/>
</dbReference>
<reference evidence="4" key="2">
    <citation type="submission" date="2021-04" db="EMBL/GenBank/DDBJ databases">
        <authorList>
            <person name="Gilroy R."/>
        </authorList>
    </citation>
    <scope>NUCLEOTIDE SEQUENCE</scope>
    <source>
        <strain evidence="4">ChiBcec16-3735</strain>
    </source>
</reference>
<name>A0A9D2FFS6_9FIRM</name>
<dbReference type="Pfam" id="PF16465">
    <property type="entry name" value="DUF5046"/>
    <property type="match status" value="1"/>
</dbReference>
<proteinExistence type="predicted"/>
<protein>
    <submittedName>
        <fullName evidence="4">DUF5046 domain-containing protein</fullName>
    </submittedName>
</protein>
<evidence type="ECO:0000256" key="1">
    <source>
        <dbReference type="SAM" id="MobiDB-lite"/>
    </source>
</evidence>
<evidence type="ECO:0000256" key="2">
    <source>
        <dbReference type="SAM" id="SignalP"/>
    </source>
</evidence>
<keyword evidence="2" id="KW-0732">Signal</keyword>
<feature type="region of interest" description="Disordered" evidence="1">
    <location>
        <begin position="25"/>
        <end position="45"/>
    </location>
</feature>
<evidence type="ECO:0000313" key="4">
    <source>
        <dbReference type="EMBL" id="HIZ57541.1"/>
    </source>
</evidence>
<dbReference type="PROSITE" id="PS51257">
    <property type="entry name" value="PROKAR_LIPOPROTEIN"/>
    <property type="match status" value="1"/>
</dbReference>
<dbReference type="EMBL" id="DXBJ01000021">
    <property type="protein sequence ID" value="HIZ57541.1"/>
    <property type="molecule type" value="Genomic_DNA"/>
</dbReference>
<sequence>MQKNHKVLAVLACLALAAGTMAGCAPSAPPADSAPARTEEGTANPLNDGRLRYLYDLNSSGGGTLLRGSELLYRASPSESITLLYAPGQAEPAGWQLGRNDANGQRVTEVYDEAGQLIWSGSGAWRAALAGETLALEPGSAAVDVGPSGVTGCRLIDTASGTEYALPAETSGCIPTGAGQAVLTLNTDPAAGGLEGSSVVVLDLASGAELYRIDRAYAYRAYGLDGPSRCAGIQRYDPATETWYTDLYDPDTRTMYSRFETFCGENLICYQPEPGRYDVCALGETEPLASYDGPCSYWREGLALARDAEGGAHLYRADGTEQPLFDFLTYSVDGGYAAFLLQDGSLLLYGPDGSETAIETGLTSQDRVSVMGAQGGRVLLSVSDADYTVTRSLIYDASGLLYDSDGSGYDRLMYLTMGPEGPLYNATRQGAGGGWLSDVVDSRGNALLTGLADVSWGDDLPDGVIAARRGFERGYMDLEGNWLYSESVFTSLADEDGSYDW</sequence>
<feature type="chain" id="PRO_5038781568" evidence="2">
    <location>
        <begin position="23"/>
        <end position="501"/>
    </location>
</feature>
<evidence type="ECO:0000313" key="5">
    <source>
        <dbReference type="Proteomes" id="UP000824065"/>
    </source>
</evidence>
<gene>
    <name evidence="4" type="ORF">H9725_03005</name>
</gene>
<evidence type="ECO:0000259" key="3">
    <source>
        <dbReference type="Pfam" id="PF16465"/>
    </source>
</evidence>
<accession>A0A9D2FFS6</accession>
<dbReference type="AlphaFoldDB" id="A0A9D2FFS6"/>
<feature type="domain" description="DUF5046" evidence="3">
    <location>
        <begin position="365"/>
        <end position="494"/>
    </location>
</feature>
<comment type="caution">
    <text evidence="4">The sequence shown here is derived from an EMBL/GenBank/DDBJ whole genome shotgun (WGS) entry which is preliminary data.</text>
</comment>
<reference evidence="4" key="1">
    <citation type="journal article" date="2021" name="PeerJ">
        <title>Extensive microbial diversity within the chicken gut microbiome revealed by metagenomics and culture.</title>
        <authorList>
            <person name="Gilroy R."/>
            <person name="Ravi A."/>
            <person name="Getino M."/>
            <person name="Pursley I."/>
            <person name="Horton D.L."/>
            <person name="Alikhan N.F."/>
            <person name="Baker D."/>
            <person name="Gharbi K."/>
            <person name="Hall N."/>
            <person name="Watson M."/>
            <person name="Adriaenssens E.M."/>
            <person name="Foster-Nyarko E."/>
            <person name="Jarju S."/>
            <person name="Secka A."/>
            <person name="Antonio M."/>
            <person name="Oren A."/>
            <person name="Chaudhuri R.R."/>
            <person name="La Ragione R."/>
            <person name="Hildebrand F."/>
            <person name="Pallen M.J."/>
        </authorList>
    </citation>
    <scope>NUCLEOTIDE SEQUENCE</scope>
    <source>
        <strain evidence="4">ChiBcec16-3735</strain>
    </source>
</reference>
<organism evidence="4 5">
    <name type="scientific">Candidatus Faecalibacterium gallistercoris</name>
    <dbReference type="NCBI Taxonomy" id="2838579"/>
    <lineage>
        <taxon>Bacteria</taxon>
        <taxon>Bacillati</taxon>
        <taxon>Bacillota</taxon>
        <taxon>Clostridia</taxon>
        <taxon>Eubacteriales</taxon>
        <taxon>Oscillospiraceae</taxon>
        <taxon>Faecalibacterium</taxon>
    </lineage>
</organism>
<dbReference type="Proteomes" id="UP000824065">
    <property type="component" value="Unassembled WGS sequence"/>
</dbReference>
<feature type="signal peptide" evidence="2">
    <location>
        <begin position="1"/>
        <end position="22"/>
    </location>
</feature>